<keyword evidence="2" id="KW-1185">Reference proteome</keyword>
<organism evidence="1 2">
    <name type="scientific">Dictyobacter kobayashii</name>
    <dbReference type="NCBI Taxonomy" id="2014872"/>
    <lineage>
        <taxon>Bacteria</taxon>
        <taxon>Bacillati</taxon>
        <taxon>Chloroflexota</taxon>
        <taxon>Ktedonobacteria</taxon>
        <taxon>Ktedonobacterales</taxon>
        <taxon>Dictyobacteraceae</taxon>
        <taxon>Dictyobacter</taxon>
    </lineage>
</organism>
<sequence>MLAQYSESGDAQVFDKENPIEIARLTEQIWLFIKAMGGH</sequence>
<evidence type="ECO:0000313" key="2">
    <source>
        <dbReference type="Proteomes" id="UP000287188"/>
    </source>
</evidence>
<dbReference type="AlphaFoldDB" id="A0A402AFR6"/>
<gene>
    <name evidence="1" type="ORF">KDK_17030</name>
</gene>
<proteinExistence type="predicted"/>
<dbReference type="EMBL" id="BIFS01000001">
    <property type="protein sequence ID" value="GCE17903.1"/>
    <property type="molecule type" value="Genomic_DNA"/>
</dbReference>
<name>A0A402AFR6_9CHLR</name>
<comment type="caution">
    <text evidence="1">The sequence shown here is derived from an EMBL/GenBank/DDBJ whole genome shotgun (WGS) entry which is preliminary data.</text>
</comment>
<reference evidence="2" key="1">
    <citation type="submission" date="2018-12" db="EMBL/GenBank/DDBJ databases">
        <title>Tengunoibacter tsumagoiensis gen. nov., sp. nov., Dictyobacter kobayashii sp. nov., D. alpinus sp. nov., and D. joshuensis sp. nov. and description of Dictyobacteraceae fam. nov. within the order Ktedonobacterales isolated from Tengu-no-mugimeshi.</title>
        <authorList>
            <person name="Wang C.M."/>
            <person name="Zheng Y."/>
            <person name="Sakai Y."/>
            <person name="Toyoda A."/>
            <person name="Minakuchi Y."/>
            <person name="Abe K."/>
            <person name="Yokota A."/>
            <person name="Yabe S."/>
        </authorList>
    </citation>
    <scope>NUCLEOTIDE SEQUENCE [LARGE SCALE GENOMIC DNA]</scope>
    <source>
        <strain evidence="2">Uno11</strain>
    </source>
</reference>
<dbReference type="Proteomes" id="UP000287188">
    <property type="component" value="Unassembled WGS sequence"/>
</dbReference>
<protein>
    <submittedName>
        <fullName evidence="1">Uncharacterized protein</fullName>
    </submittedName>
</protein>
<accession>A0A402AFR6</accession>
<evidence type="ECO:0000313" key="1">
    <source>
        <dbReference type="EMBL" id="GCE17903.1"/>
    </source>
</evidence>